<feature type="region of interest" description="Disordered" evidence="1">
    <location>
        <begin position="1"/>
        <end position="26"/>
    </location>
</feature>
<organism evidence="2 3">
    <name type="scientific">Hamadaea flava</name>
    <dbReference type="NCBI Taxonomy" id="1742688"/>
    <lineage>
        <taxon>Bacteria</taxon>
        <taxon>Bacillati</taxon>
        <taxon>Actinomycetota</taxon>
        <taxon>Actinomycetes</taxon>
        <taxon>Micromonosporales</taxon>
        <taxon>Micromonosporaceae</taxon>
        <taxon>Hamadaea</taxon>
    </lineage>
</organism>
<dbReference type="EMBL" id="JBHSAY010000003">
    <property type="protein sequence ID" value="MFC4129944.1"/>
    <property type="molecule type" value="Genomic_DNA"/>
</dbReference>
<evidence type="ECO:0000313" key="3">
    <source>
        <dbReference type="Proteomes" id="UP001595816"/>
    </source>
</evidence>
<name>A0ABV8LJF7_9ACTN</name>
<reference evidence="3" key="1">
    <citation type="journal article" date="2019" name="Int. J. Syst. Evol. Microbiol.">
        <title>The Global Catalogue of Microorganisms (GCM) 10K type strain sequencing project: providing services to taxonomists for standard genome sequencing and annotation.</title>
        <authorList>
            <consortium name="The Broad Institute Genomics Platform"/>
            <consortium name="The Broad Institute Genome Sequencing Center for Infectious Disease"/>
            <person name="Wu L."/>
            <person name="Ma J."/>
        </authorList>
    </citation>
    <scope>NUCLEOTIDE SEQUENCE [LARGE SCALE GENOMIC DNA]</scope>
    <source>
        <strain evidence="3">CGMCC 4.7289</strain>
    </source>
</reference>
<evidence type="ECO:0000256" key="1">
    <source>
        <dbReference type="SAM" id="MobiDB-lite"/>
    </source>
</evidence>
<evidence type="ECO:0000313" key="2">
    <source>
        <dbReference type="EMBL" id="MFC4129944.1"/>
    </source>
</evidence>
<evidence type="ECO:0008006" key="4">
    <source>
        <dbReference type="Google" id="ProtNLM"/>
    </source>
</evidence>
<accession>A0ABV8LJF7</accession>
<protein>
    <recommendedName>
        <fullName evidence="4">IS110 family transposase</fullName>
    </recommendedName>
</protein>
<sequence length="70" mass="8039">ALAHRQPPAQLLPAHHRHHPAVDYPPGRQLYERRLANGNTRREALRVLKRRLSDVVYRCLKADATISPLT</sequence>
<proteinExistence type="predicted"/>
<dbReference type="Proteomes" id="UP001595816">
    <property type="component" value="Unassembled WGS sequence"/>
</dbReference>
<comment type="caution">
    <text evidence="2">The sequence shown here is derived from an EMBL/GenBank/DDBJ whole genome shotgun (WGS) entry which is preliminary data.</text>
</comment>
<keyword evidence="3" id="KW-1185">Reference proteome</keyword>
<gene>
    <name evidence="2" type="ORF">ACFOZ4_04935</name>
</gene>
<feature type="non-terminal residue" evidence="2">
    <location>
        <position position="1"/>
    </location>
</feature>